<accession>A0A856MKF6</accession>
<dbReference type="CDD" id="cd06464">
    <property type="entry name" value="ACD_sHsps-like"/>
    <property type="match status" value="1"/>
</dbReference>
<name>A0A856MKF6_9CYAN</name>
<dbReference type="Proteomes" id="UP000503129">
    <property type="component" value="Chromosome"/>
</dbReference>
<dbReference type="Pfam" id="PF00011">
    <property type="entry name" value="HSP20"/>
    <property type="match status" value="1"/>
</dbReference>
<evidence type="ECO:0000256" key="1">
    <source>
        <dbReference type="PROSITE-ProRule" id="PRU00285"/>
    </source>
</evidence>
<dbReference type="KEGG" id="bsen:DP114_26815"/>
<dbReference type="InterPro" id="IPR031107">
    <property type="entry name" value="Small_HSP"/>
</dbReference>
<dbReference type="Gene3D" id="2.60.40.790">
    <property type="match status" value="1"/>
</dbReference>
<sequence>MALIRWRPFQEIEILNRQMDKIFDDFFSHSREMTTSWTPAVELKDTNENLTLRAELPGVEGKDLEVQVTRQAIYIAGETRYESTNSERGYFRSELRYGKFQRTISLPVPVKNEEVKAEFKNGILTLTLPKIEQARFKVVKLKFTDDNKVLTDSDSGTVVDLSVQKT</sequence>
<keyword evidence="5" id="KW-1185">Reference proteome</keyword>
<organism evidence="4 5">
    <name type="scientific">Brasilonema sennae CENA114</name>
    <dbReference type="NCBI Taxonomy" id="415709"/>
    <lineage>
        <taxon>Bacteria</taxon>
        <taxon>Bacillati</taxon>
        <taxon>Cyanobacteriota</taxon>
        <taxon>Cyanophyceae</taxon>
        <taxon>Nostocales</taxon>
        <taxon>Scytonemataceae</taxon>
        <taxon>Brasilonema</taxon>
        <taxon>Bromeliae group (in: Brasilonema)</taxon>
    </lineage>
</organism>
<evidence type="ECO:0000313" key="4">
    <source>
        <dbReference type="EMBL" id="QDL11032.1"/>
    </source>
</evidence>
<evidence type="ECO:0000259" key="3">
    <source>
        <dbReference type="PROSITE" id="PS01031"/>
    </source>
</evidence>
<evidence type="ECO:0000256" key="2">
    <source>
        <dbReference type="RuleBase" id="RU003616"/>
    </source>
</evidence>
<protein>
    <submittedName>
        <fullName evidence="4">Hsp20/alpha crystallin family protein</fullName>
    </submittedName>
</protein>
<proteinExistence type="inferred from homology"/>
<comment type="similarity">
    <text evidence="1 2">Belongs to the small heat shock protein (HSP20) family.</text>
</comment>
<evidence type="ECO:0000313" key="5">
    <source>
        <dbReference type="Proteomes" id="UP000503129"/>
    </source>
</evidence>
<dbReference type="PROSITE" id="PS01031">
    <property type="entry name" value="SHSP"/>
    <property type="match status" value="1"/>
</dbReference>
<dbReference type="AlphaFoldDB" id="A0A856MKF6"/>
<dbReference type="SUPFAM" id="SSF49764">
    <property type="entry name" value="HSP20-like chaperones"/>
    <property type="match status" value="1"/>
</dbReference>
<dbReference type="PANTHER" id="PTHR11527">
    <property type="entry name" value="HEAT-SHOCK PROTEIN 20 FAMILY MEMBER"/>
    <property type="match status" value="1"/>
</dbReference>
<dbReference type="InterPro" id="IPR002068">
    <property type="entry name" value="A-crystallin/Hsp20_dom"/>
</dbReference>
<feature type="domain" description="SHSP" evidence="3">
    <location>
        <begin position="32"/>
        <end position="144"/>
    </location>
</feature>
<reference evidence="4 5" key="1">
    <citation type="submission" date="2018-06" db="EMBL/GenBank/DDBJ databases">
        <title>Comparative genomics of Brasilonema spp. strains.</title>
        <authorList>
            <person name="Alvarenga D.O."/>
            <person name="Fiore M.F."/>
            <person name="Varani A.M."/>
        </authorList>
    </citation>
    <scope>NUCLEOTIDE SEQUENCE [LARGE SCALE GENOMIC DNA]</scope>
    <source>
        <strain evidence="4 5">CENA114</strain>
    </source>
</reference>
<dbReference type="EMBL" id="CP030118">
    <property type="protein sequence ID" value="QDL11032.1"/>
    <property type="molecule type" value="Genomic_DNA"/>
</dbReference>
<dbReference type="InterPro" id="IPR008978">
    <property type="entry name" value="HSP20-like_chaperone"/>
</dbReference>
<gene>
    <name evidence="4" type="ORF">DP114_26815</name>
</gene>
<dbReference type="RefSeq" id="WP_169266359.1">
    <property type="nucleotide sequence ID" value="NZ_CAWOXK010000001.1"/>
</dbReference>